<evidence type="ECO:0000256" key="1">
    <source>
        <dbReference type="SAM" id="MobiDB-lite"/>
    </source>
</evidence>
<reference evidence="2" key="1">
    <citation type="submission" date="2021-05" db="EMBL/GenBank/DDBJ databases">
        <authorList>
            <person name="Tigano A."/>
        </authorList>
    </citation>
    <scope>NUCLEOTIDE SEQUENCE</scope>
</reference>
<protein>
    <submittedName>
        <fullName evidence="2">(Atlantic silverside) hypothetical protein</fullName>
    </submittedName>
</protein>
<dbReference type="Proteomes" id="UP000677803">
    <property type="component" value="Unassembled WGS sequence"/>
</dbReference>
<feature type="compositionally biased region" description="Basic and acidic residues" evidence="1">
    <location>
        <begin position="64"/>
        <end position="83"/>
    </location>
</feature>
<proteinExistence type="predicted"/>
<feature type="compositionally biased region" description="Polar residues" evidence="1">
    <location>
        <begin position="113"/>
        <end position="122"/>
    </location>
</feature>
<dbReference type="EMBL" id="CAJRST010015557">
    <property type="protein sequence ID" value="CAG5933707.1"/>
    <property type="molecule type" value="Genomic_DNA"/>
</dbReference>
<feature type="compositionally biased region" description="Basic and acidic residues" evidence="1">
    <location>
        <begin position="12"/>
        <end position="48"/>
    </location>
</feature>
<evidence type="ECO:0000313" key="3">
    <source>
        <dbReference type="Proteomes" id="UP000677803"/>
    </source>
</evidence>
<gene>
    <name evidence="2" type="ORF">MMEN_LOCUS13522</name>
</gene>
<feature type="compositionally biased region" description="Basic residues" evidence="1">
    <location>
        <begin position="1"/>
        <end position="11"/>
    </location>
</feature>
<organism evidence="2 3">
    <name type="scientific">Menidia menidia</name>
    <name type="common">Atlantic silverside</name>
    <dbReference type="NCBI Taxonomy" id="238744"/>
    <lineage>
        <taxon>Eukaryota</taxon>
        <taxon>Metazoa</taxon>
        <taxon>Chordata</taxon>
        <taxon>Craniata</taxon>
        <taxon>Vertebrata</taxon>
        <taxon>Euteleostomi</taxon>
        <taxon>Actinopterygii</taxon>
        <taxon>Neopterygii</taxon>
        <taxon>Teleostei</taxon>
        <taxon>Neoteleostei</taxon>
        <taxon>Acanthomorphata</taxon>
        <taxon>Ovalentaria</taxon>
        <taxon>Atherinomorphae</taxon>
        <taxon>Atheriniformes</taxon>
        <taxon>Atherinopsidae</taxon>
        <taxon>Menidiinae</taxon>
        <taxon>Menidia</taxon>
    </lineage>
</organism>
<keyword evidence="3" id="KW-1185">Reference proteome</keyword>
<feature type="region of interest" description="Disordered" evidence="1">
    <location>
        <begin position="1"/>
        <end position="48"/>
    </location>
</feature>
<feature type="region of interest" description="Disordered" evidence="1">
    <location>
        <begin position="64"/>
        <end position="124"/>
    </location>
</feature>
<dbReference type="OrthoDB" id="8959580at2759"/>
<dbReference type="AlphaFoldDB" id="A0A8S4B681"/>
<feature type="compositionally biased region" description="Basic residues" evidence="1">
    <location>
        <begin position="98"/>
        <end position="112"/>
    </location>
</feature>
<comment type="caution">
    <text evidence="2">The sequence shown here is derived from an EMBL/GenBank/DDBJ whole genome shotgun (WGS) entry which is preliminary data.</text>
</comment>
<name>A0A8S4B681_9TELE</name>
<accession>A0A8S4B681</accession>
<sequence length="276" mass="31050">MVSLKKERRWRKGEESEGKKIGGREKGARKEKERGREGGREEKNFNPEDAHVWLSSIIPSREDRYQAEIKESSPCELPSDPHTHLSMKQEIMADGPRCKRRKQANPRRKNVRRSTQLGSSAPESRCCHFLSPQKGAAIDGVGCEREIIPNSAPGPFQWPNTEEDVRRMRINKSETPPPTTWPKARRARAHFVLLVFLPTPSLGSEEGGQRSGQNVSFSARSNLRRKVSASGAFLTDSARNPRRFLHAVGGAVQNEKVREAKGQWCRVVAQPTQVGQ</sequence>
<evidence type="ECO:0000313" key="2">
    <source>
        <dbReference type="EMBL" id="CAG5933707.1"/>
    </source>
</evidence>